<sequence length="137" mass="14709">MSGESDASHSDFDSADEWTDPPKPVNAGAAVGVAEQHGAAAAAGTRSLEEMDAVESDLAGDSVPVVFELPSGETYSAVFFMGQNVEHLKMLLENEKKLSYDKTTLYLGDRVLLDPLSLSDLPFKAKVDNYVRVVMNA</sequence>
<feature type="compositionally biased region" description="Basic and acidic residues" evidence="1">
    <location>
        <begin position="1"/>
        <end position="12"/>
    </location>
</feature>
<protein>
    <recommendedName>
        <fullName evidence="4">Ubiquitin-like domain-containing protein</fullName>
    </recommendedName>
</protein>
<name>A0A0N1I4I3_LEPSE</name>
<dbReference type="Proteomes" id="UP000038009">
    <property type="component" value="Unassembled WGS sequence"/>
</dbReference>
<gene>
    <name evidence="2" type="ORF">ABL78_4728</name>
</gene>
<dbReference type="VEuPathDB" id="TriTrypDB:Lsey_0142_0130"/>
<organism evidence="2 3">
    <name type="scientific">Leptomonas seymouri</name>
    <dbReference type="NCBI Taxonomy" id="5684"/>
    <lineage>
        <taxon>Eukaryota</taxon>
        <taxon>Discoba</taxon>
        <taxon>Euglenozoa</taxon>
        <taxon>Kinetoplastea</taxon>
        <taxon>Metakinetoplastina</taxon>
        <taxon>Trypanosomatida</taxon>
        <taxon>Trypanosomatidae</taxon>
        <taxon>Leishmaniinae</taxon>
        <taxon>Leptomonas</taxon>
    </lineage>
</organism>
<dbReference type="PANTHER" id="PTHR41749:SF1">
    <property type="entry name" value="UBIQUITIN-LIKE DOMAIN-CONTAINING PROTEIN"/>
    <property type="match status" value="1"/>
</dbReference>
<evidence type="ECO:0000313" key="3">
    <source>
        <dbReference type="Proteomes" id="UP000038009"/>
    </source>
</evidence>
<feature type="region of interest" description="Disordered" evidence="1">
    <location>
        <begin position="1"/>
        <end position="31"/>
    </location>
</feature>
<dbReference type="OrthoDB" id="273632at2759"/>
<dbReference type="InterPro" id="IPR029071">
    <property type="entry name" value="Ubiquitin-like_domsf"/>
</dbReference>
<dbReference type="OMA" id="IDEWEAP"/>
<dbReference type="SUPFAM" id="SSF54236">
    <property type="entry name" value="Ubiquitin-like"/>
    <property type="match status" value="1"/>
</dbReference>
<dbReference type="PANTHER" id="PTHR41749">
    <property type="entry name" value="UBIQUITIN-LIKE DOMAIN-CONTAINING PROTEIN"/>
    <property type="match status" value="1"/>
</dbReference>
<dbReference type="EMBL" id="LJSK01000142">
    <property type="protein sequence ID" value="KPI86215.1"/>
    <property type="molecule type" value="Genomic_DNA"/>
</dbReference>
<evidence type="ECO:0000313" key="2">
    <source>
        <dbReference type="EMBL" id="KPI86215.1"/>
    </source>
</evidence>
<evidence type="ECO:0000256" key="1">
    <source>
        <dbReference type="SAM" id="MobiDB-lite"/>
    </source>
</evidence>
<proteinExistence type="predicted"/>
<comment type="caution">
    <text evidence="2">The sequence shown here is derived from an EMBL/GenBank/DDBJ whole genome shotgun (WGS) entry which is preliminary data.</text>
</comment>
<accession>A0A0N1I4I3</accession>
<reference evidence="2 3" key="1">
    <citation type="journal article" date="2015" name="PLoS Pathog.">
        <title>Leptomonas seymouri: Adaptations to the Dixenous Life Cycle Analyzed by Genome Sequencing, Transcriptome Profiling and Co-infection with Leishmania donovani.</title>
        <authorList>
            <person name="Kraeva N."/>
            <person name="Butenko A."/>
            <person name="Hlavacova J."/>
            <person name="Kostygov A."/>
            <person name="Myskova J."/>
            <person name="Grybchuk D."/>
            <person name="Lestinova T."/>
            <person name="Votypka J."/>
            <person name="Volf P."/>
            <person name="Opperdoes F."/>
            <person name="Flegontov P."/>
            <person name="Lukes J."/>
            <person name="Yurchenko V."/>
        </authorList>
    </citation>
    <scope>NUCLEOTIDE SEQUENCE [LARGE SCALE GENOMIC DNA]</scope>
    <source>
        <strain evidence="2 3">ATCC 30220</strain>
    </source>
</reference>
<keyword evidence="3" id="KW-1185">Reference proteome</keyword>
<evidence type="ECO:0008006" key="4">
    <source>
        <dbReference type="Google" id="ProtNLM"/>
    </source>
</evidence>
<dbReference type="AlphaFoldDB" id="A0A0N1I4I3"/>